<sequence>MEAELAALASSGATALVGLMVSDSWARVKDGFARMLGKSAPAEAPLEELEISRVELVTACLEHDDAKVAAIESHWRSRLESLLRSDETAVDALRRLLSAPTPSPVETISNFISGDMQFGSIIQAGHISGATFHMAPTSGERLDKHDALRPAN</sequence>
<proteinExistence type="predicted"/>
<keyword evidence="2" id="KW-1185">Reference proteome</keyword>
<organism evidence="1 2">
    <name type="scientific">Actinomadura geliboluensis</name>
    <dbReference type="NCBI Taxonomy" id="882440"/>
    <lineage>
        <taxon>Bacteria</taxon>
        <taxon>Bacillati</taxon>
        <taxon>Actinomycetota</taxon>
        <taxon>Actinomycetes</taxon>
        <taxon>Streptosporangiales</taxon>
        <taxon>Thermomonosporaceae</taxon>
        <taxon>Actinomadura</taxon>
    </lineage>
</organism>
<name>A0A5S4GWW8_9ACTN</name>
<accession>A0A5S4GWW8</accession>
<dbReference type="AlphaFoldDB" id="A0A5S4GWW8"/>
<evidence type="ECO:0000313" key="2">
    <source>
        <dbReference type="Proteomes" id="UP000305238"/>
    </source>
</evidence>
<reference evidence="1 2" key="1">
    <citation type="submission" date="2019-05" db="EMBL/GenBank/DDBJ databases">
        <title>Draft genome sequence of Actinomadura geliboluensis A8036.</title>
        <authorList>
            <person name="Saricaoglu S."/>
            <person name="Isik K."/>
        </authorList>
    </citation>
    <scope>NUCLEOTIDE SEQUENCE [LARGE SCALE GENOMIC DNA]</scope>
    <source>
        <strain evidence="1 2">A8036</strain>
    </source>
</reference>
<gene>
    <name evidence="1" type="ORF">ETD96_18620</name>
</gene>
<evidence type="ECO:0000313" key="1">
    <source>
        <dbReference type="EMBL" id="TMR37406.1"/>
    </source>
</evidence>
<comment type="caution">
    <text evidence="1">The sequence shown here is derived from an EMBL/GenBank/DDBJ whole genome shotgun (WGS) entry which is preliminary data.</text>
</comment>
<dbReference type="RefSeq" id="WP_138637736.1">
    <property type="nucleotide sequence ID" value="NZ_JASWDG010000002.1"/>
</dbReference>
<dbReference type="Proteomes" id="UP000305238">
    <property type="component" value="Unassembled WGS sequence"/>
</dbReference>
<dbReference type="EMBL" id="VCKZ01000127">
    <property type="protein sequence ID" value="TMR37406.1"/>
    <property type="molecule type" value="Genomic_DNA"/>
</dbReference>
<dbReference type="OrthoDB" id="3870696at2"/>
<protein>
    <submittedName>
        <fullName evidence="1">Uncharacterized protein</fullName>
    </submittedName>
</protein>